<proteinExistence type="predicted"/>
<dbReference type="EMBL" id="SRYG01000005">
    <property type="protein sequence ID" value="TGY66604.1"/>
    <property type="molecule type" value="Genomic_DNA"/>
</dbReference>
<dbReference type="Proteomes" id="UP000308836">
    <property type="component" value="Unassembled WGS sequence"/>
</dbReference>
<organism evidence="1 2">
    <name type="scientific">Dubosiella muris</name>
    <dbReference type="NCBI Taxonomy" id="3038133"/>
    <lineage>
        <taxon>Bacteria</taxon>
        <taxon>Bacillati</taxon>
        <taxon>Bacillota</taxon>
        <taxon>Erysipelotrichia</taxon>
        <taxon>Erysipelotrichales</taxon>
        <taxon>Erysipelotrichaceae</taxon>
        <taxon>Dubosiella</taxon>
    </lineage>
</organism>
<evidence type="ECO:0000313" key="2">
    <source>
        <dbReference type="Proteomes" id="UP000308836"/>
    </source>
</evidence>
<comment type="caution">
    <text evidence="1">The sequence shown here is derived from an EMBL/GenBank/DDBJ whole genome shotgun (WGS) entry which is preliminary data.</text>
</comment>
<evidence type="ECO:0000313" key="1">
    <source>
        <dbReference type="EMBL" id="TGY66604.1"/>
    </source>
</evidence>
<protein>
    <submittedName>
        <fullName evidence="1">Uncharacterized protein</fullName>
    </submittedName>
</protein>
<gene>
    <name evidence="1" type="ORF">E5336_03490</name>
</gene>
<accession>A0AC61R987</accession>
<reference evidence="1" key="1">
    <citation type="submission" date="2019-04" db="EMBL/GenBank/DDBJ databases">
        <title>Microbes associate with the intestines of laboratory mice.</title>
        <authorList>
            <person name="Navarre W."/>
            <person name="Wong E."/>
            <person name="Huang K."/>
            <person name="Tropini C."/>
            <person name="Ng K."/>
            <person name="Yu B."/>
        </authorList>
    </citation>
    <scope>NUCLEOTIDE SEQUENCE</scope>
    <source>
        <strain evidence="1">NM09_H32</strain>
    </source>
</reference>
<keyword evidence="2" id="KW-1185">Reference proteome</keyword>
<name>A0AC61R987_9FIRM</name>
<sequence>MMENIQLAMEKRKSFESPLERVVMISRFMNAKDIETIKALFKKVQFVILDTIMLREYLFFNLTSKTKEETIGEMISKIKQYFPLPSDFYEQVMDCEAKTSTEFEGKITIAHPLSTADLPGFIAIARHENQFFGKENPYSTFS</sequence>